<evidence type="ECO:0000313" key="1">
    <source>
        <dbReference type="EMBL" id="GKU97276.1"/>
    </source>
</evidence>
<protein>
    <submittedName>
        <fullName evidence="1">Uncharacterized protein</fullName>
    </submittedName>
</protein>
<accession>A0AAV5IGM2</accession>
<dbReference type="AlphaFoldDB" id="A0AAV5IGM2"/>
<organism evidence="1 2">
    <name type="scientific">Rubroshorea leprosula</name>
    <dbReference type="NCBI Taxonomy" id="152421"/>
    <lineage>
        <taxon>Eukaryota</taxon>
        <taxon>Viridiplantae</taxon>
        <taxon>Streptophyta</taxon>
        <taxon>Embryophyta</taxon>
        <taxon>Tracheophyta</taxon>
        <taxon>Spermatophyta</taxon>
        <taxon>Magnoliopsida</taxon>
        <taxon>eudicotyledons</taxon>
        <taxon>Gunneridae</taxon>
        <taxon>Pentapetalae</taxon>
        <taxon>rosids</taxon>
        <taxon>malvids</taxon>
        <taxon>Malvales</taxon>
        <taxon>Dipterocarpaceae</taxon>
        <taxon>Rubroshorea</taxon>
    </lineage>
</organism>
<comment type="caution">
    <text evidence="1">The sequence shown here is derived from an EMBL/GenBank/DDBJ whole genome shotgun (WGS) entry which is preliminary data.</text>
</comment>
<sequence>MYPFKPSFLNTLRSLKNLKRVEPRRFSPSTNWDIAVPGTHTHGLERHREVEYRKTLDGITHLSIPSLNKIATLEEEVLPLVLSHAINYIAFAGKETGELQISLPFLTKDKVVKDAMLYVKIVDPCNPPSYAVDDPIFEVTQLAETMGCILGKLLSDETVVEFATNETLLVLTSKKEQEKVISRALEKKVRRFCHRELMRKKYWEGMMEQGPFRSN</sequence>
<evidence type="ECO:0000313" key="2">
    <source>
        <dbReference type="Proteomes" id="UP001054252"/>
    </source>
</evidence>
<reference evidence="1 2" key="1">
    <citation type="journal article" date="2021" name="Commun. Biol.">
        <title>The genome of Shorea leprosula (Dipterocarpaceae) highlights the ecological relevance of drought in aseasonal tropical rainforests.</title>
        <authorList>
            <person name="Ng K.K.S."/>
            <person name="Kobayashi M.J."/>
            <person name="Fawcett J.A."/>
            <person name="Hatakeyama M."/>
            <person name="Paape T."/>
            <person name="Ng C.H."/>
            <person name="Ang C.C."/>
            <person name="Tnah L.H."/>
            <person name="Lee C.T."/>
            <person name="Nishiyama T."/>
            <person name="Sese J."/>
            <person name="O'Brien M.J."/>
            <person name="Copetti D."/>
            <person name="Mohd Noor M.I."/>
            <person name="Ong R.C."/>
            <person name="Putra M."/>
            <person name="Sireger I.Z."/>
            <person name="Indrioko S."/>
            <person name="Kosugi Y."/>
            <person name="Izuno A."/>
            <person name="Isagi Y."/>
            <person name="Lee S.L."/>
            <person name="Shimizu K.K."/>
        </authorList>
    </citation>
    <scope>NUCLEOTIDE SEQUENCE [LARGE SCALE GENOMIC DNA]</scope>
    <source>
        <strain evidence="1">214</strain>
    </source>
</reference>
<dbReference type="EMBL" id="BPVZ01000011">
    <property type="protein sequence ID" value="GKU97276.1"/>
    <property type="molecule type" value="Genomic_DNA"/>
</dbReference>
<keyword evidence="2" id="KW-1185">Reference proteome</keyword>
<dbReference type="Proteomes" id="UP001054252">
    <property type="component" value="Unassembled WGS sequence"/>
</dbReference>
<gene>
    <name evidence="1" type="ORF">SLEP1_g10444</name>
</gene>
<name>A0AAV5IGM2_9ROSI</name>
<proteinExistence type="predicted"/>